<feature type="signal peptide" evidence="3">
    <location>
        <begin position="1"/>
        <end position="30"/>
    </location>
</feature>
<dbReference type="PANTHER" id="PTHR46825">
    <property type="entry name" value="D-ALANYL-D-ALANINE-CARBOXYPEPTIDASE/ENDOPEPTIDASE AMPH"/>
    <property type="match status" value="1"/>
</dbReference>
<evidence type="ECO:0000256" key="2">
    <source>
        <dbReference type="SAM" id="MobiDB-lite"/>
    </source>
</evidence>
<dbReference type="OrthoDB" id="5946976at2759"/>
<keyword evidence="6" id="KW-1185">Reference proteome</keyword>
<dbReference type="AlphaFoldDB" id="M2PGQ6"/>
<organism evidence="5 6">
    <name type="scientific">Ceriporiopsis subvermispora (strain B)</name>
    <name type="common">White-rot fungus</name>
    <name type="synonym">Gelatoporia subvermispora</name>
    <dbReference type="NCBI Taxonomy" id="914234"/>
    <lineage>
        <taxon>Eukaryota</taxon>
        <taxon>Fungi</taxon>
        <taxon>Dikarya</taxon>
        <taxon>Basidiomycota</taxon>
        <taxon>Agaricomycotina</taxon>
        <taxon>Agaricomycetes</taxon>
        <taxon>Polyporales</taxon>
        <taxon>Gelatoporiaceae</taxon>
        <taxon>Gelatoporia</taxon>
    </lineage>
</organism>
<keyword evidence="3" id="KW-0732">Signal</keyword>
<dbReference type="Gene3D" id="3.40.710.10">
    <property type="entry name" value="DD-peptidase/beta-lactamase superfamily"/>
    <property type="match status" value="1"/>
</dbReference>
<evidence type="ECO:0000313" key="5">
    <source>
        <dbReference type="EMBL" id="EMD35204.1"/>
    </source>
</evidence>
<dbReference type="SUPFAM" id="SSF56601">
    <property type="entry name" value="beta-lactamase/transpeptidase-like"/>
    <property type="match status" value="1"/>
</dbReference>
<feature type="chain" id="PRO_5004022508" description="Beta-lactamase-related domain-containing protein" evidence="3">
    <location>
        <begin position="31"/>
        <end position="617"/>
    </location>
</feature>
<sequence>MRSLSSTCYRVALAASITLCGLRVVDPVLAQVQTPLNDGGVFHISQVPATKPALTPEFSQWVEDVLERAKLPGVAVGVVHSPPGGQSQFEMQGWGRKTEEGSGSDMTPDTLFGLASVSKAFLATSVGLLMEDYAHGRNVTPLPPNVSQFDWHTRLADLLPAEWDLPPGSEWTVQKTNLKDALAHVTGMPRHDFSYRGGDTPEDIVKRMRFLSPAYELRERWSYNNMMYIVGGHIIETYANMTYPEFAAERIFTPLNMTSTTFWPEEAALDGKLTQSWEDHGRRIPYWFTDDFVKIKAAPGGIISSVEDMVKWLAVLLHEGVDPATNQTLIPKSIYDEMTRSYAIVQDSVDPDVPELSVMGYGMGWFRQSYNGHDIVWHSGSIPGFSTQVMFLPTDGLAVVVLTNAYLKQAAKTAIGYRVIEDVLGLPRRNWSVDDYSVEYTLANQGRPDDAFQLSADESESPLSLDLEAYAGTYIDPGYGTITLCSPRSTSHYCSLVLSDFASVEDLNTSPSNTSLFASWPRVWSTHLRMQQRGADAFGVVATALFPHGYGANTSAFEVWGIDDSTGRVQFVVEDGGPKRRIAGFAMTMDEAAAAARKRAGAKDPEGTADVYFKRVH</sequence>
<dbReference type="Pfam" id="PF00144">
    <property type="entry name" value="Beta-lactamase"/>
    <property type="match status" value="1"/>
</dbReference>
<dbReference type="EMBL" id="KB445801">
    <property type="protein sequence ID" value="EMD35204.1"/>
    <property type="molecule type" value="Genomic_DNA"/>
</dbReference>
<evidence type="ECO:0000256" key="3">
    <source>
        <dbReference type="SAM" id="SignalP"/>
    </source>
</evidence>
<name>M2PGQ6_CERS8</name>
<dbReference type="PANTHER" id="PTHR46825:SF15">
    <property type="entry name" value="BETA-LACTAMASE-RELATED DOMAIN-CONTAINING PROTEIN"/>
    <property type="match status" value="1"/>
</dbReference>
<proteinExistence type="inferred from homology"/>
<evidence type="ECO:0000259" key="4">
    <source>
        <dbReference type="Pfam" id="PF00144"/>
    </source>
</evidence>
<comment type="similarity">
    <text evidence="1">Belongs to the peptidase S12 family.</text>
</comment>
<dbReference type="InterPro" id="IPR012338">
    <property type="entry name" value="Beta-lactam/transpept-like"/>
</dbReference>
<evidence type="ECO:0000256" key="1">
    <source>
        <dbReference type="ARBA" id="ARBA00038215"/>
    </source>
</evidence>
<dbReference type="STRING" id="914234.M2PGQ6"/>
<dbReference type="Proteomes" id="UP000016930">
    <property type="component" value="Unassembled WGS sequence"/>
</dbReference>
<feature type="region of interest" description="Disordered" evidence="2">
    <location>
        <begin position="87"/>
        <end position="107"/>
    </location>
</feature>
<gene>
    <name evidence="5" type="ORF">CERSUDRAFT_116672</name>
</gene>
<evidence type="ECO:0000313" key="6">
    <source>
        <dbReference type="Proteomes" id="UP000016930"/>
    </source>
</evidence>
<feature type="domain" description="Beta-lactamase-related" evidence="4">
    <location>
        <begin position="58"/>
        <end position="407"/>
    </location>
</feature>
<protein>
    <recommendedName>
        <fullName evidence="4">Beta-lactamase-related domain-containing protein</fullName>
    </recommendedName>
</protein>
<dbReference type="InterPro" id="IPR001466">
    <property type="entry name" value="Beta-lactam-related"/>
</dbReference>
<dbReference type="HOGENOM" id="CLU_020027_14_0_1"/>
<reference evidence="5 6" key="1">
    <citation type="journal article" date="2012" name="Proc. Natl. Acad. Sci. U.S.A.">
        <title>Comparative genomics of Ceriporiopsis subvermispora and Phanerochaete chrysosporium provide insight into selective ligninolysis.</title>
        <authorList>
            <person name="Fernandez-Fueyo E."/>
            <person name="Ruiz-Duenas F.J."/>
            <person name="Ferreira P."/>
            <person name="Floudas D."/>
            <person name="Hibbett D.S."/>
            <person name="Canessa P."/>
            <person name="Larrondo L.F."/>
            <person name="James T.Y."/>
            <person name="Seelenfreund D."/>
            <person name="Lobos S."/>
            <person name="Polanco R."/>
            <person name="Tello M."/>
            <person name="Honda Y."/>
            <person name="Watanabe T."/>
            <person name="Watanabe T."/>
            <person name="Ryu J.S."/>
            <person name="Kubicek C.P."/>
            <person name="Schmoll M."/>
            <person name="Gaskell J."/>
            <person name="Hammel K.E."/>
            <person name="St John F.J."/>
            <person name="Vanden Wymelenberg A."/>
            <person name="Sabat G."/>
            <person name="Splinter BonDurant S."/>
            <person name="Syed K."/>
            <person name="Yadav J.S."/>
            <person name="Doddapaneni H."/>
            <person name="Subramanian V."/>
            <person name="Lavin J.L."/>
            <person name="Oguiza J.A."/>
            <person name="Perez G."/>
            <person name="Pisabarro A.G."/>
            <person name="Ramirez L."/>
            <person name="Santoyo F."/>
            <person name="Master E."/>
            <person name="Coutinho P.M."/>
            <person name="Henrissat B."/>
            <person name="Lombard V."/>
            <person name="Magnuson J.K."/>
            <person name="Kuees U."/>
            <person name="Hori C."/>
            <person name="Igarashi K."/>
            <person name="Samejima M."/>
            <person name="Held B.W."/>
            <person name="Barry K.W."/>
            <person name="LaButti K.M."/>
            <person name="Lapidus A."/>
            <person name="Lindquist E.A."/>
            <person name="Lucas S.M."/>
            <person name="Riley R."/>
            <person name="Salamov A.A."/>
            <person name="Hoffmeister D."/>
            <person name="Schwenk D."/>
            <person name="Hadar Y."/>
            <person name="Yarden O."/>
            <person name="de Vries R.P."/>
            <person name="Wiebenga A."/>
            <person name="Stenlid J."/>
            <person name="Eastwood D."/>
            <person name="Grigoriev I.V."/>
            <person name="Berka R.M."/>
            <person name="Blanchette R.A."/>
            <person name="Kersten P."/>
            <person name="Martinez A.T."/>
            <person name="Vicuna R."/>
            <person name="Cullen D."/>
        </authorList>
    </citation>
    <scope>NUCLEOTIDE SEQUENCE [LARGE SCALE GENOMIC DNA]</scope>
    <source>
        <strain evidence="5 6">B</strain>
    </source>
</reference>
<accession>M2PGQ6</accession>
<dbReference type="InterPro" id="IPR050491">
    <property type="entry name" value="AmpC-like"/>
</dbReference>